<dbReference type="Gene3D" id="2.60.120.1440">
    <property type="match status" value="1"/>
</dbReference>
<evidence type="ECO:0000259" key="2">
    <source>
        <dbReference type="Pfam" id="PF04773"/>
    </source>
</evidence>
<evidence type="ECO:0000256" key="1">
    <source>
        <dbReference type="SAM" id="MobiDB-lite"/>
    </source>
</evidence>
<organism evidence="3">
    <name type="scientific">mine drainage metagenome</name>
    <dbReference type="NCBI Taxonomy" id="410659"/>
    <lineage>
        <taxon>unclassified sequences</taxon>
        <taxon>metagenomes</taxon>
        <taxon>ecological metagenomes</taxon>
    </lineage>
</organism>
<dbReference type="InterPro" id="IPR006860">
    <property type="entry name" value="FecR"/>
</dbReference>
<proteinExistence type="predicted"/>
<dbReference type="AlphaFoldDB" id="E6PEV1"/>
<feature type="domain" description="FecR protein" evidence="2">
    <location>
        <begin position="65"/>
        <end position="153"/>
    </location>
</feature>
<accession>E6PEV1</accession>
<reference evidence="3" key="1">
    <citation type="submission" date="2009-10" db="EMBL/GenBank/DDBJ databases">
        <title>Diversity of trophic interactions inside an arsenic-rich microbial ecosystem.</title>
        <authorList>
            <person name="Bertin P.N."/>
            <person name="Heinrich-Salmeron A."/>
            <person name="Pelletier E."/>
            <person name="Goulhen-Chollet F."/>
            <person name="Arsene-Ploetze F."/>
            <person name="Gallien S."/>
            <person name="Calteau A."/>
            <person name="Vallenet D."/>
            <person name="Casiot C."/>
            <person name="Chane-Woon-Ming B."/>
            <person name="Giloteaux L."/>
            <person name="Barakat M."/>
            <person name="Bonnefoy V."/>
            <person name="Bruneel O."/>
            <person name="Chandler M."/>
            <person name="Cleiss J."/>
            <person name="Duran R."/>
            <person name="Elbaz-Poulichet F."/>
            <person name="Fonknechten N."/>
            <person name="Lauga B."/>
            <person name="Mornico D."/>
            <person name="Ortet P."/>
            <person name="Schaeffer C."/>
            <person name="Siguier P."/>
            <person name="Alexander Thil Smith A."/>
            <person name="Van Dorsselaer A."/>
            <person name="Weissenbach J."/>
            <person name="Medigue C."/>
            <person name="Le Paslier D."/>
        </authorList>
    </citation>
    <scope>NUCLEOTIDE SEQUENCE</scope>
</reference>
<comment type="caution">
    <text evidence="3">The sequence shown here is derived from an EMBL/GenBank/DDBJ whole genome shotgun (WGS) entry which is preliminary data.</text>
</comment>
<gene>
    <name evidence="3" type="ORF">CARN1_0162</name>
</gene>
<evidence type="ECO:0000313" key="3">
    <source>
        <dbReference type="EMBL" id="CBH74987.1"/>
    </source>
</evidence>
<dbReference type="EMBL" id="CABL01000005">
    <property type="protein sequence ID" value="CBH74987.1"/>
    <property type="molecule type" value="Genomic_DNA"/>
</dbReference>
<feature type="region of interest" description="Disordered" evidence="1">
    <location>
        <begin position="279"/>
        <end position="302"/>
    </location>
</feature>
<name>E6PEV1_9ZZZZ</name>
<sequence length="327" mass="33422">MKRLALLLVALSFIAVGPVEAATINQLQNLRGTVSYQRGGGKPQALPQRTAVALTDNDYALTGTGNSLAGITLPDSSRIEMGSDTRVRLSYFRQSRIAHAKFLVYQGKVRFHIEHPQGARADYVFQTPSAQMAVRGTFGDFFVSPTKLVVNVYSVSNPKLPVEVTFKNGKRIFLGAGQSLVATFAGAQAAVTVGNVSRQSLSNFSEFTTPKGVPGILSGSAAGSAAATTTTAIVVGGTAATAAVAGSKGGSTPPAPTPTAPPTPTVVIPIGSLNCATPPPGTPGAPNAVPTPCGSQPLAPPGKPPLKAALAFGGLLALGLVSRRLKK</sequence>
<dbReference type="Pfam" id="PF04773">
    <property type="entry name" value="FecR"/>
    <property type="match status" value="1"/>
</dbReference>
<protein>
    <recommendedName>
        <fullName evidence="2">FecR protein domain-containing protein</fullName>
    </recommendedName>
</protein>